<name>A0ACB8Q790_9AGAM</name>
<proteinExistence type="predicted"/>
<comment type="caution">
    <text evidence="1">The sequence shown here is derived from an EMBL/GenBank/DDBJ whole genome shotgun (WGS) entry which is preliminary data.</text>
</comment>
<organism evidence="1 2">
    <name type="scientific">Vararia minispora EC-137</name>
    <dbReference type="NCBI Taxonomy" id="1314806"/>
    <lineage>
        <taxon>Eukaryota</taxon>
        <taxon>Fungi</taxon>
        <taxon>Dikarya</taxon>
        <taxon>Basidiomycota</taxon>
        <taxon>Agaricomycotina</taxon>
        <taxon>Agaricomycetes</taxon>
        <taxon>Russulales</taxon>
        <taxon>Lachnocladiaceae</taxon>
        <taxon>Vararia</taxon>
    </lineage>
</organism>
<dbReference type="Proteomes" id="UP000814128">
    <property type="component" value="Unassembled WGS sequence"/>
</dbReference>
<protein>
    <submittedName>
        <fullName evidence="1">Uncharacterized protein</fullName>
    </submittedName>
</protein>
<accession>A0ACB8Q790</accession>
<feature type="non-terminal residue" evidence="1">
    <location>
        <position position="151"/>
    </location>
</feature>
<evidence type="ECO:0000313" key="1">
    <source>
        <dbReference type="EMBL" id="KAI0027517.1"/>
    </source>
</evidence>
<gene>
    <name evidence="1" type="ORF">K488DRAFT_61299</name>
</gene>
<evidence type="ECO:0000313" key="2">
    <source>
        <dbReference type="Proteomes" id="UP000814128"/>
    </source>
</evidence>
<reference evidence="1" key="1">
    <citation type="submission" date="2021-02" db="EMBL/GenBank/DDBJ databases">
        <authorList>
            <consortium name="DOE Joint Genome Institute"/>
            <person name="Ahrendt S."/>
            <person name="Looney B.P."/>
            <person name="Miyauchi S."/>
            <person name="Morin E."/>
            <person name="Drula E."/>
            <person name="Courty P.E."/>
            <person name="Chicoki N."/>
            <person name="Fauchery L."/>
            <person name="Kohler A."/>
            <person name="Kuo A."/>
            <person name="Labutti K."/>
            <person name="Pangilinan J."/>
            <person name="Lipzen A."/>
            <person name="Riley R."/>
            <person name="Andreopoulos W."/>
            <person name="He G."/>
            <person name="Johnson J."/>
            <person name="Barry K.W."/>
            <person name="Grigoriev I.V."/>
            <person name="Nagy L."/>
            <person name="Hibbett D."/>
            <person name="Henrissat B."/>
            <person name="Matheny P.B."/>
            <person name="Labbe J."/>
            <person name="Martin F."/>
        </authorList>
    </citation>
    <scope>NUCLEOTIDE SEQUENCE</scope>
    <source>
        <strain evidence="1">EC-137</strain>
    </source>
</reference>
<keyword evidence="2" id="KW-1185">Reference proteome</keyword>
<reference evidence="1" key="2">
    <citation type="journal article" date="2022" name="New Phytol.">
        <title>Evolutionary transition to the ectomycorrhizal habit in the genomes of a hyperdiverse lineage of mushroom-forming fungi.</title>
        <authorList>
            <person name="Looney B."/>
            <person name="Miyauchi S."/>
            <person name="Morin E."/>
            <person name="Drula E."/>
            <person name="Courty P.E."/>
            <person name="Kohler A."/>
            <person name="Kuo A."/>
            <person name="LaButti K."/>
            <person name="Pangilinan J."/>
            <person name="Lipzen A."/>
            <person name="Riley R."/>
            <person name="Andreopoulos W."/>
            <person name="He G."/>
            <person name="Johnson J."/>
            <person name="Nolan M."/>
            <person name="Tritt A."/>
            <person name="Barry K.W."/>
            <person name="Grigoriev I.V."/>
            <person name="Nagy L.G."/>
            <person name="Hibbett D."/>
            <person name="Henrissat B."/>
            <person name="Matheny P.B."/>
            <person name="Labbe J."/>
            <person name="Martin F.M."/>
        </authorList>
    </citation>
    <scope>NUCLEOTIDE SEQUENCE</scope>
    <source>
        <strain evidence="1">EC-137</strain>
    </source>
</reference>
<dbReference type="EMBL" id="MU273887">
    <property type="protein sequence ID" value="KAI0027517.1"/>
    <property type="molecule type" value="Genomic_DNA"/>
</dbReference>
<sequence>MHTTLPAADPTEPAATTERDGLWERYVDERAFLDKDLADSWNAKTNGITIFASLFSAILATFVVDSYKNLQPNSSDTTVSALTHISQQLAAGADPSSNPGAFSSPDPTFRAPTSAVVVNALWFISLVLAISTAIGAVVLQQCTQKYLTKQS</sequence>